<keyword evidence="6 9" id="KW-1133">Transmembrane helix</keyword>
<dbReference type="InterPro" id="IPR007272">
    <property type="entry name" value="Sulf_transp_TsuA/YedE"/>
</dbReference>
<keyword evidence="7 9" id="KW-0472">Membrane</keyword>
<keyword evidence="5 9" id="KW-0812">Transmembrane</keyword>
<proteinExistence type="inferred from homology"/>
<evidence type="ECO:0000256" key="6">
    <source>
        <dbReference type="ARBA" id="ARBA00022989"/>
    </source>
</evidence>
<sequence length="107" mass="10828">MLADKTSLTDIGIMIGAALAATAGDAWVVHRSIPWRTALAAVVRGIVMGVGARLASGCNIGAYLAGIASGSLSGWVWGLAAIAGTWVGLRGRRPFGLANPKPSDPVC</sequence>
<evidence type="ECO:0000313" key="11">
    <source>
        <dbReference type="Proteomes" id="UP001500804"/>
    </source>
</evidence>
<evidence type="ECO:0008006" key="12">
    <source>
        <dbReference type="Google" id="ProtNLM"/>
    </source>
</evidence>
<feature type="transmembrane region" description="Helical" evidence="9">
    <location>
        <begin position="12"/>
        <end position="29"/>
    </location>
</feature>
<evidence type="ECO:0000256" key="8">
    <source>
        <dbReference type="ARBA" id="ARBA00035655"/>
    </source>
</evidence>
<evidence type="ECO:0000313" key="10">
    <source>
        <dbReference type="EMBL" id="GAA5134073.1"/>
    </source>
</evidence>
<keyword evidence="4" id="KW-0997">Cell inner membrane</keyword>
<dbReference type="Pfam" id="PF04143">
    <property type="entry name" value="Sulf_transp"/>
    <property type="match status" value="1"/>
</dbReference>
<organism evidence="10 11">
    <name type="scientific">Pseudonocardia adelaidensis</name>
    <dbReference type="NCBI Taxonomy" id="648754"/>
    <lineage>
        <taxon>Bacteria</taxon>
        <taxon>Bacillati</taxon>
        <taxon>Actinomycetota</taxon>
        <taxon>Actinomycetes</taxon>
        <taxon>Pseudonocardiales</taxon>
        <taxon>Pseudonocardiaceae</taxon>
        <taxon>Pseudonocardia</taxon>
    </lineage>
</organism>
<dbReference type="PANTHER" id="PTHR30574">
    <property type="entry name" value="INNER MEMBRANE PROTEIN YEDE"/>
    <property type="match status" value="1"/>
</dbReference>
<evidence type="ECO:0000256" key="9">
    <source>
        <dbReference type="SAM" id="Phobius"/>
    </source>
</evidence>
<accession>A0ABP9NTQ7</accession>
<evidence type="ECO:0000256" key="4">
    <source>
        <dbReference type="ARBA" id="ARBA00022519"/>
    </source>
</evidence>
<evidence type="ECO:0000256" key="3">
    <source>
        <dbReference type="ARBA" id="ARBA00022475"/>
    </source>
</evidence>
<keyword evidence="11" id="KW-1185">Reference proteome</keyword>
<name>A0ABP9NTQ7_9PSEU</name>
<dbReference type="PANTHER" id="PTHR30574:SF1">
    <property type="entry name" value="SULPHUR TRANSPORT DOMAIN-CONTAINING PROTEIN"/>
    <property type="match status" value="1"/>
</dbReference>
<comment type="caution">
    <text evidence="10">The sequence shown here is derived from an EMBL/GenBank/DDBJ whole genome shotgun (WGS) entry which is preliminary data.</text>
</comment>
<comment type="subcellular location">
    <subcellularLocation>
        <location evidence="1">Cell inner membrane</location>
        <topology evidence="1">Multi-pass membrane protein</topology>
    </subcellularLocation>
</comment>
<evidence type="ECO:0000256" key="1">
    <source>
        <dbReference type="ARBA" id="ARBA00004429"/>
    </source>
</evidence>
<dbReference type="Proteomes" id="UP001500804">
    <property type="component" value="Unassembled WGS sequence"/>
</dbReference>
<protein>
    <recommendedName>
        <fullName evidence="12">Sulphur transport domain-containing protein</fullName>
    </recommendedName>
</protein>
<keyword evidence="3" id="KW-1003">Cell membrane</keyword>
<feature type="transmembrane region" description="Helical" evidence="9">
    <location>
        <begin position="72"/>
        <end position="89"/>
    </location>
</feature>
<evidence type="ECO:0000256" key="7">
    <source>
        <dbReference type="ARBA" id="ARBA00023136"/>
    </source>
</evidence>
<evidence type="ECO:0000256" key="2">
    <source>
        <dbReference type="ARBA" id="ARBA00022448"/>
    </source>
</evidence>
<feature type="transmembrane region" description="Helical" evidence="9">
    <location>
        <begin position="41"/>
        <end position="66"/>
    </location>
</feature>
<reference evidence="11" key="1">
    <citation type="journal article" date="2019" name="Int. J. Syst. Evol. Microbiol.">
        <title>The Global Catalogue of Microorganisms (GCM) 10K type strain sequencing project: providing services to taxonomists for standard genome sequencing and annotation.</title>
        <authorList>
            <consortium name="The Broad Institute Genomics Platform"/>
            <consortium name="The Broad Institute Genome Sequencing Center for Infectious Disease"/>
            <person name="Wu L."/>
            <person name="Ma J."/>
        </authorList>
    </citation>
    <scope>NUCLEOTIDE SEQUENCE [LARGE SCALE GENOMIC DNA]</scope>
    <source>
        <strain evidence="11">JCM 18302</strain>
    </source>
</reference>
<keyword evidence="2" id="KW-0813">Transport</keyword>
<gene>
    <name evidence="10" type="ORF">GCM10023320_61270</name>
</gene>
<comment type="similarity">
    <text evidence="8">Belongs to the TsuA/YedE (TC 9.B.102) family.</text>
</comment>
<dbReference type="EMBL" id="BAABJO010000028">
    <property type="protein sequence ID" value="GAA5134073.1"/>
    <property type="molecule type" value="Genomic_DNA"/>
</dbReference>
<evidence type="ECO:0000256" key="5">
    <source>
        <dbReference type="ARBA" id="ARBA00022692"/>
    </source>
</evidence>